<keyword evidence="11" id="KW-1185">Reference proteome</keyword>
<dbReference type="AlphaFoldDB" id="A0A804I2F2"/>
<evidence type="ECO:0000313" key="10">
    <source>
        <dbReference type="EnsemblPlants" id="Ma02_p13540.1"/>
    </source>
</evidence>
<evidence type="ECO:0000256" key="5">
    <source>
        <dbReference type="ARBA" id="ARBA00023078"/>
    </source>
</evidence>
<evidence type="ECO:0000256" key="6">
    <source>
        <dbReference type="ARBA" id="ARBA00023136"/>
    </source>
</evidence>
<protein>
    <recommendedName>
        <fullName evidence="12">Photosystem II core complex proteins psbY, chloroplastic</fullName>
    </recommendedName>
</protein>
<reference evidence="10" key="1">
    <citation type="submission" date="2021-05" db="UniProtKB">
        <authorList>
            <consortium name="EnsemblPlants"/>
        </authorList>
    </citation>
    <scope>IDENTIFICATION</scope>
    <source>
        <strain evidence="10">subsp. malaccensis</strain>
    </source>
</reference>
<dbReference type="HAMAP" id="MF_00717">
    <property type="entry name" value="PSII_PsbY"/>
    <property type="match status" value="1"/>
</dbReference>
<dbReference type="InterPro" id="IPR038760">
    <property type="entry name" value="PsbY_plant"/>
</dbReference>
<keyword evidence="6 9" id="KW-0472">Membrane</keyword>
<evidence type="ECO:0000256" key="2">
    <source>
        <dbReference type="ARBA" id="ARBA00022531"/>
    </source>
</evidence>
<evidence type="ECO:0000256" key="3">
    <source>
        <dbReference type="ARBA" id="ARBA00022692"/>
    </source>
</evidence>
<keyword evidence="2" id="KW-0602">Photosynthesis</keyword>
<dbReference type="OMA" id="NQVNKMR"/>
<feature type="transmembrane region" description="Helical" evidence="9">
    <location>
        <begin position="138"/>
        <end position="160"/>
    </location>
</feature>
<dbReference type="GO" id="GO:0030145">
    <property type="term" value="F:manganese ion binding"/>
    <property type="evidence" value="ECO:0007669"/>
    <property type="project" value="InterPro"/>
</dbReference>
<evidence type="ECO:0000313" key="11">
    <source>
        <dbReference type="Proteomes" id="UP000012960"/>
    </source>
</evidence>
<feature type="compositionally biased region" description="Low complexity" evidence="8">
    <location>
        <begin position="18"/>
        <end position="31"/>
    </location>
</feature>
<accession>A0A804I2F2</accession>
<dbReference type="Pfam" id="PF06298">
    <property type="entry name" value="PsbY"/>
    <property type="match status" value="2"/>
</dbReference>
<sequence length="244" mass="25100">MDVCLPCKHTQFFSPTNATSSRHSSLSLRTATNSSNQKNPSSMATMAAMAILTTRCPAPNLLTSSKATLTKPVSLLSLQNLPKGLAAAAASKTTITTIPSSLSASAIAGAIFASLISSDAASAAQQIADVAEGDNRGLALLLPIVPAVLWVLYNILQPALNQLNRMRTEKAVVVSLGLGGGLAAAGFMSTPGASAAEIMAVADASSSGDNRGLLLLFVVAPAILWVLYNILQPALNQLNRMRSG</sequence>
<keyword evidence="3 9" id="KW-0812">Transmembrane</keyword>
<dbReference type="GO" id="GO:0009523">
    <property type="term" value="C:photosystem II"/>
    <property type="evidence" value="ECO:0007669"/>
    <property type="project" value="UniProtKB-KW"/>
</dbReference>
<dbReference type="FunCoup" id="A0A804I2F2">
    <property type="interactions" value="1991"/>
</dbReference>
<keyword evidence="5" id="KW-0793">Thylakoid</keyword>
<dbReference type="PANTHER" id="PTHR34790:SF1">
    <property type="entry name" value="PHOTOSYSTEM II CORE COMPLEX PROTEINS PSBY, CHLOROPLASTIC"/>
    <property type="match status" value="1"/>
</dbReference>
<evidence type="ECO:0000256" key="9">
    <source>
        <dbReference type="SAM" id="Phobius"/>
    </source>
</evidence>
<organism evidence="10 11">
    <name type="scientific">Musa acuminata subsp. malaccensis</name>
    <name type="common">Wild banana</name>
    <name type="synonym">Musa malaccensis</name>
    <dbReference type="NCBI Taxonomy" id="214687"/>
    <lineage>
        <taxon>Eukaryota</taxon>
        <taxon>Viridiplantae</taxon>
        <taxon>Streptophyta</taxon>
        <taxon>Embryophyta</taxon>
        <taxon>Tracheophyta</taxon>
        <taxon>Spermatophyta</taxon>
        <taxon>Magnoliopsida</taxon>
        <taxon>Liliopsida</taxon>
        <taxon>Zingiberales</taxon>
        <taxon>Musaceae</taxon>
        <taxon>Musa</taxon>
    </lineage>
</organism>
<comment type="subcellular location">
    <subcellularLocation>
        <location evidence="1">Membrane</location>
    </subcellularLocation>
</comment>
<name>A0A804I2F2_MUSAM</name>
<dbReference type="PANTHER" id="PTHR34790">
    <property type="entry name" value="PHOTOSYSTEM II CORE COMPLEX PROTEINS PSBY, CHLOROPLASTIC"/>
    <property type="match status" value="1"/>
</dbReference>
<dbReference type="InterPro" id="IPR009388">
    <property type="entry name" value="PSII_PsbY"/>
</dbReference>
<feature type="transmembrane region" description="Helical" evidence="9">
    <location>
        <begin position="213"/>
        <end position="231"/>
    </location>
</feature>
<dbReference type="EnsemblPlants" id="Ma02_t13540.1">
    <property type="protein sequence ID" value="Ma02_p13540.1"/>
    <property type="gene ID" value="Ma02_g13540"/>
</dbReference>
<evidence type="ECO:0000256" key="1">
    <source>
        <dbReference type="ARBA" id="ARBA00004370"/>
    </source>
</evidence>
<keyword evidence="7" id="KW-0604">Photosystem II</keyword>
<feature type="compositionally biased region" description="Polar residues" evidence="8">
    <location>
        <begin position="32"/>
        <end position="41"/>
    </location>
</feature>
<dbReference type="GO" id="GO:0015979">
    <property type="term" value="P:photosynthesis"/>
    <property type="evidence" value="ECO:0007669"/>
    <property type="project" value="UniProtKB-KW"/>
</dbReference>
<evidence type="ECO:0000256" key="7">
    <source>
        <dbReference type="ARBA" id="ARBA00023276"/>
    </source>
</evidence>
<dbReference type="GO" id="GO:0009534">
    <property type="term" value="C:chloroplast thylakoid"/>
    <property type="evidence" value="ECO:0000318"/>
    <property type="project" value="GO_Central"/>
</dbReference>
<dbReference type="InParanoid" id="A0A804I2F2"/>
<evidence type="ECO:0008006" key="12">
    <source>
        <dbReference type="Google" id="ProtNLM"/>
    </source>
</evidence>
<dbReference type="Proteomes" id="UP000012960">
    <property type="component" value="Unplaced"/>
</dbReference>
<evidence type="ECO:0000256" key="8">
    <source>
        <dbReference type="SAM" id="MobiDB-lite"/>
    </source>
</evidence>
<dbReference type="GO" id="GO:0045454">
    <property type="term" value="P:cell redox homeostasis"/>
    <property type="evidence" value="ECO:0000318"/>
    <property type="project" value="GO_Central"/>
</dbReference>
<feature type="transmembrane region" description="Helical" evidence="9">
    <location>
        <begin position="172"/>
        <end position="193"/>
    </location>
</feature>
<evidence type="ECO:0000256" key="4">
    <source>
        <dbReference type="ARBA" id="ARBA00022989"/>
    </source>
</evidence>
<keyword evidence="4 9" id="KW-1133">Transmembrane helix</keyword>
<proteinExistence type="inferred from homology"/>
<feature type="region of interest" description="Disordered" evidence="8">
    <location>
        <begin position="15"/>
        <end position="41"/>
    </location>
</feature>
<dbReference type="Gramene" id="Ma02_t13540.1">
    <property type="protein sequence ID" value="Ma02_p13540.1"/>
    <property type="gene ID" value="Ma02_g13540"/>
</dbReference>